<name>A0A0E9XYG8_ANGAN</name>
<accession>A0A0E9XYG8</accession>
<organism evidence="1">
    <name type="scientific">Anguilla anguilla</name>
    <name type="common">European freshwater eel</name>
    <name type="synonym">Muraena anguilla</name>
    <dbReference type="NCBI Taxonomy" id="7936"/>
    <lineage>
        <taxon>Eukaryota</taxon>
        <taxon>Metazoa</taxon>
        <taxon>Chordata</taxon>
        <taxon>Craniata</taxon>
        <taxon>Vertebrata</taxon>
        <taxon>Euteleostomi</taxon>
        <taxon>Actinopterygii</taxon>
        <taxon>Neopterygii</taxon>
        <taxon>Teleostei</taxon>
        <taxon>Anguilliformes</taxon>
        <taxon>Anguillidae</taxon>
        <taxon>Anguilla</taxon>
    </lineage>
</organism>
<reference evidence="1" key="2">
    <citation type="journal article" date="2015" name="Fish Shellfish Immunol.">
        <title>Early steps in the European eel (Anguilla anguilla)-Vibrio vulnificus interaction in the gills: Role of the RtxA13 toxin.</title>
        <authorList>
            <person name="Callol A."/>
            <person name="Pajuelo D."/>
            <person name="Ebbesson L."/>
            <person name="Teles M."/>
            <person name="MacKenzie S."/>
            <person name="Amaro C."/>
        </authorList>
    </citation>
    <scope>NUCLEOTIDE SEQUENCE</scope>
</reference>
<evidence type="ECO:0000313" key="1">
    <source>
        <dbReference type="EMBL" id="JAI07720.1"/>
    </source>
</evidence>
<protein>
    <submittedName>
        <fullName evidence="1">Uncharacterized protein</fullName>
    </submittedName>
</protein>
<dbReference type="EMBL" id="GBXM01000858">
    <property type="protein sequence ID" value="JAI07720.1"/>
    <property type="molecule type" value="Transcribed_RNA"/>
</dbReference>
<reference evidence="1" key="1">
    <citation type="submission" date="2014-11" db="EMBL/GenBank/DDBJ databases">
        <authorList>
            <person name="Amaro Gonzalez C."/>
        </authorList>
    </citation>
    <scope>NUCLEOTIDE SEQUENCE</scope>
</reference>
<proteinExistence type="predicted"/>
<sequence>MLVVLSVRCLFLLFLLSKTGDFRVLTLENHY</sequence>
<dbReference type="AlphaFoldDB" id="A0A0E9XYG8"/>